<organism evidence="1 2">
    <name type="scientific">Babesia bovis</name>
    <dbReference type="NCBI Taxonomy" id="5865"/>
    <lineage>
        <taxon>Eukaryota</taxon>
        <taxon>Sar</taxon>
        <taxon>Alveolata</taxon>
        <taxon>Apicomplexa</taxon>
        <taxon>Aconoidasida</taxon>
        <taxon>Piroplasmida</taxon>
        <taxon>Babesiidae</taxon>
        <taxon>Babesia</taxon>
    </lineage>
</organism>
<keyword evidence="2" id="KW-1185">Reference proteome</keyword>
<proteinExistence type="predicted"/>
<dbReference type="KEGG" id="bbo:BBOV_I002450"/>
<dbReference type="EMBL" id="AAXT01000005">
    <property type="protein sequence ID" value="EDO05327.1"/>
    <property type="molecule type" value="Genomic_DNA"/>
</dbReference>
<dbReference type="eggNOG" id="ENOG502SNAU">
    <property type="taxonomic scope" value="Eukaryota"/>
</dbReference>
<sequence>MDPLQPAGVIEGGKSNYTGKGLILEGGRDRQRTERMPYHLDHGVKWRERAPMGSVTFNMSPDANQDVRLDETDLNLEGRQWGAWSVPMYSYLPVMDSAYRSRNVIDNPTDICYPWIVRHDVFERTPIHMRRGPSFIPEPDPDMVLAAAGHFGGYMERPFILPSEAIRRQNRLLTEWDRLEAEYNKNPDPSIAERIRAIKDALCGYNDMIDETDPELTTPVEAALTMLRGITRQYRDDPAHNPDVIDYYLRMVPDPTAVGGGCSHYEGPGKTVALCLVGYFPDPKDFREYTSIEELAEAYHRLITELRFEGRSHTVSQMVVDEDIQEYALRRERRKFPRLMAEYKPLWTHRKFGPEFGDALKTGQAISESDLTSFGTNLRKRERCTSEEDRAKNFVDDYVCFSQECG</sequence>
<dbReference type="AlphaFoldDB" id="A7AW99"/>
<dbReference type="Proteomes" id="UP000002173">
    <property type="component" value="Chromosome 1"/>
</dbReference>
<reference evidence="1 2" key="1">
    <citation type="journal article" date="2007" name="PLoS Pathog.">
        <title>Genome sequence of Babesia bovis and comparative analysis of apicomplexan hemoprotozoa.</title>
        <authorList>
            <person name="Brayton K.A."/>
            <person name="Lau A.O.T."/>
            <person name="Herndon D.R."/>
            <person name="Hannick L."/>
            <person name="Kappmeyer L.S."/>
            <person name="Berens S.J."/>
            <person name="Bidwell S.L."/>
            <person name="Brown W.C."/>
            <person name="Crabtree J."/>
            <person name="Fadrosh D."/>
            <person name="Feldblum T."/>
            <person name="Forberger H.A."/>
            <person name="Haas B.J."/>
            <person name="Howell J.M."/>
            <person name="Khouri H."/>
            <person name="Koo H."/>
            <person name="Mann D.J."/>
            <person name="Norimine J."/>
            <person name="Paulsen I.T."/>
            <person name="Radune D."/>
            <person name="Ren Q."/>
            <person name="Smith R.K. Jr."/>
            <person name="Suarez C.E."/>
            <person name="White O."/>
            <person name="Wortman J.R."/>
            <person name="Knowles D.P. Jr."/>
            <person name="McElwain T.F."/>
            <person name="Nene V.M."/>
        </authorList>
    </citation>
    <scope>NUCLEOTIDE SEQUENCE [LARGE SCALE GENOMIC DNA]</scope>
    <source>
        <strain evidence="1">T2Bo</strain>
    </source>
</reference>
<dbReference type="VEuPathDB" id="PiroplasmaDB:BBOV_I002450"/>
<dbReference type="OMA" id="SEMAEMY"/>
<dbReference type="GeneID" id="5477111"/>
<dbReference type="InParanoid" id="A7AW99"/>
<comment type="caution">
    <text evidence="1">The sequence shown here is derived from an EMBL/GenBank/DDBJ whole genome shotgun (WGS) entry which is preliminary data.</text>
</comment>
<name>A7AW99_BABBO</name>
<protein>
    <submittedName>
        <fullName evidence="1">Uncharacterized protein</fullName>
    </submittedName>
</protein>
<gene>
    <name evidence="1" type="ORF">BBOV_I002450</name>
</gene>
<dbReference type="FunCoup" id="A7AW99">
    <property type="interactions" value="35"/>
</dbReference>
<accession>A7AW99</accession>
<evidence type="ECO:0000313" key="1">
    <source>
        <dbReference type="EMBL" id="EDO05327.1"/>
    </source>
</evidence>
<evidence type="ECO:0000313" key="2">
    <source>
        <dbReference type="Proteomes" id="UP000002173"/>
    </source>
</evidence>